<reference evidence="1 2" key="1">
    <citation type="journal article" date="2012" name="Science">
        <title>Ecological populations of bacteria act as socially cohesive units of antibiotic production and resistance.</title>
        <authorList>
            <person name="Cordero O.X."/>
            <person name="Wildschutte H."/>
            <person name="Kirkup B."/>
            <person name="Proehl S."/>
            <person name="Ngo L."/>
            <person name="Hussain F."/>
            <person name="Le Roux F."/>
            <person name="Mincer T."/>
            <person name="Polz M.F."/>
        </authorList>
    </citation>
    <scope>NUCLEOTIDE SEQUENCE [LARGE SCALE GENOMIC DNA]</scope>
    <source>
        <strain evidence="1 2">ZF-129</strain>
    </source>
</reference>
<dbReference type="EMBL" id="AJYQ02000018">
    <property type="protein sequence ID" value="OEE37530.1"/>
    <property type="molecule type" value="Genomic_DNA"/>
</dbReference>
<dbReference type="OrthoDB" id="531205at2"/>
<dbReference type="Pfam" id="PF13671">
    <property type="entry name" value="AAA_33"/>
    <property type="match status" value="1"/>
</dbReference>
<sequence>MARLIMVCGPTGVGKTTYSLALCKGINALRFSIDPWMQNLFSKDMVTLDYDWMMERINRCYVQIWEISEQILTLDGAVVLDLGFTTKAQRQHFVVLAKALGVNAEIHYLDAPTDIRRQRVNKRNLEQDPDVYAFEVTNAMFNFMEPRFEVPDEQELRYGCKVNA</sequence>
<dbReference type="RefSeq" id="WP_017033549.1">
    <property type="nucleotide sequence ID" value="NZ_AJYQ02000018.1"/>
</dbReference>
<dbReference type="SUPFAM" id="SSF52540">
    <property type="entry name" value="P-loop containing nucleoside triphosphate hydrolases"/>
    <property type="match status" value="1"/>
</dbReference>
<dbReference type="InterPro" id="IPR027417">
    <property type="entry name" value="P-loop_NTPase"/>
</dbReference>
<evidence type="ECO:0000313" key="1">
    <source>
        <dbReference type="EMBL" id="OEE37530.1"/>
    </source>
</evidence>
<dbReference type="AlphaFoldDB" id="A0A1E5BJ55"/>
<evidence type="ECO:0000313" key="2">
    <source>
        <dbReference type="Proteomes" id="UP000094741"/>
    </source>
</evidence>
<dbReference type="eggNOG" id="COG0645">
    <property type="taxonomic scope" value="Bacteria"/>
</dbReference>
<dbReference type="STRING" id="1187848.A1QO_17495"/>
<gene>
    <name evidence="1" type="ORF">A1QO_17495</name>
</gene>
<proteinExistence type="predicted"/>
<accession>A0A1E5BJ55</accession>
<dbReference type="Gene3D" id="3.40.50.300">
    <property type="entry name" value="P-loop containing nucleotide triphosphate hydrolases"/>
    <property type="match status" value="1"/>
</dbReference>
<dbReference type="Proteomes" id="UP000094741">
    <property type="component" value="Unassembled WGS sequence"/>
</dbReference>
<organism evidence="1 2">
    <name type="scientific">Vibrio genomosp. F10 str. ZF-129</name>
    <dbReference type="NCBI Taxonomy" id="1187848"/>
    <lineage>
        <taxon>Bacteria</taxon>
        <taxon>Pseudomonadati</taxon>
        <taxon>Pseudomonadota</taxon>
        <taxon>Gammaproteobacteria</taxon>
        <taxon>Vibrionales</taxon>
        <taxon>Vibrionaceae</taxon>
        <taxon>Vibrio</taxon>
    </lineage>
</organism>
<name>A0A1E5BJ55_9VIBR</name>
<evidence type="ECO:0008006" key="3">
    <source>
        <dbReference type="Google" id="ProtNLM"/>
    </source>
</evidence>
<comment type="caution">
    <text evidence="1">The sequence shown here is derived from an EMBL/GenBank/DDBJ whole genome shotgun (WGS) entry which is preliminary data.</text>
</comment>
<protein>
    <recommendedName>
        <fullName evidence="3">ATP-binding protein</fullName>
    </recommendedName>
</protein>